<dbReference type="InterPro" id="IPR006664">
    <property type="entry name" value="OMP_bac"/>
</dbReference>
<dbReference type="Pfam" id="PF18393">
    <property type="entry name" value="MotY_N"/>
    <property type="match status" value="1"/>
</dbReference>
<reference evidence="6" key="1">
    <citation type="submission" date="2024-05" db="EMBL/GenBank/DDBJ databases">
        <title>Genome Sequences of Four Agar- Degrading Marine Bacteria.</title>
        <authorList>
            <person name="Phillips E.K."/>
            <person name="Shaffer J.C."/>
            <person name="Henson M.W."/>
            <person name="Temperton B."/>
            <person name="Thrash C.J."/>
            <person name="Martin M.O."/>
        </authorList>
    </citation>
    <scope>NUCLEOTIDE SEQUENCE</scope>
    <source>
        <strain evidence="6">EKP203</strain>
    </source>
</reference>
<evidence type="ECO:0000256" key="1">
    <source>
        <dbReference type="ARBA" id="ARBA00004442"/>
    </source>
</evidence>
<comment type="subcellular location">
    <subcellularLocation>
        <location evidence="1">Cell outer membrane</location>
    </subcellularLocation>
</comment>
<dbReference type="PROSITE" id="PS51123">
    <property type="entry name" value="OMPA_2"/>
    <property type="match status" value="1"/>
</dbReference>
<keyword evidence="2 4" id="KW-0472">Membrane</keyword>
<evidence type="ECO:0000256" key="3">
    <source>
        <dbReference type="ARBA" id="ARBA00023237"/>
    </source>
</evidence>
<dbReference type="Gene3D" id="3.30.1330.60">
    <property type="entry name" value="OmpA-like domain"/>
    <property type="match status" value="1"/>
</dbReference>
<dbReference type="InterPro" id="IPR036737">
    <property type="entry name" value="OmpA-like_sf"/>
</dbReference>
<dbReference type="InterPro" id="IPR041544">
    <property type="entry name" value="MotY_N"/>
</dbReference>
<organism evidence="6 7">
    <name type="scientific">Vibrio agarivorans</name>
    <dbReference type="NCBI Taxonomy" id="153622"/>
    <lineage>
        <taxon>Bacteria</taxon>
        <taxon>Pseudomonadati</taxon>
        <taxon>Pseudomonadota</taxon>
        <taxon>Gammaproteobacteria</taxon>
        <taxon>Vibrionales</taxon>
        <taxon>Vibrionaceae</taxon>
        <taxon>Vibrio</taxon>
    </lineage>
</organism>
<dbReference type="EMBL" id="JAUEOZ010000001">
    <property type="protein sequence ID" value="MDN2479889.1"/>
    <property type="molecule type" value="Genomic_DNA"/>
</dbReference>
<dbReference type="PANTHER" id="PTHR30329:SF21">
    <property type="entry name" value="LIPOPROTEIN YIAD-RELATED"/>
    <property type="match status" value="1"/>
</dbReference>
<protein>
    <submittedName>
        <fullName evidence="6">OmpA family protein</fullName>
    </submittedName>
</protein>
<keyword evidence="3" id="KW-0998">Cell outer membrane</keyword>
<name>A0ABT7XVU2_9VIBR</name>
<evidence type="ECO:0000259" key="5">
    <source>
        <dbReference type="PROSITE" id="PS51123"/>
    </source>
</evidence>
<accession>A0ABT7XVU2</accession>
<evidence type="ECO:0000313" key="6">
    <source>
        <dbReference type="EMBL" id="MDN2479889.1"/>
    </source>
</evidence>
<dbReference type="SUPFAM" id="SSF103088">
    <property type="entry name" value="OmpA-like"/>
    <property type="match status" value="1"/>
</dbReference>
<dbReference type="InterPro" id="IPR006665">
    <property type="entry name" value="OmpA-like"/>
</dbReference>
<evidence type="ECO:0000256" key="2">
    <source>
        <dbReference type="ARBA" id="ARBA00023136"/>
    </source>
</evidence>
<evidence type="ECO:0000313" key="7">
    <source>
        <dbReference type="Proteomes" id="UP001169719"/>
    </source>
</evidence>
<dbReference type="InterPro" id="IPR050330">
    <property type="entry name" value="Bact_OuterMem_StrucFunc"/>
</dbReference>
<evidence type="ECO:0000256" key="4">
    <source>
        <dbReference type="PROSITE-ProRule" id="PRU00473"/>
    </source>
</evidence>
<dbReference type="Pfam" id="PF00691">
    <property type="entry name" value="OmpA"/>
    <property type="match status" value="1"/>
</dbReference>
<proteinExistence type="predicted"/>
<comment type="caution">
    <text evidence="6">The sequence shown here is derived from an EMBL/GenBank/DDBJ whole genome shotgun (WGS) entry which is preliminary data.</text>
</comment>
<dbReference type="PRINTS" id="PR01021">
    <property type="entry name" value="OMPADOMAIN"/>
</dbReference>
<keyword evidence="7" id="KW-1185">Reference proteome</keyword>
<sequence>MTLIRLLVVGMFTMPTLLLAQTIQKPLDLVEWRFSGNRFQCLMETPLKFDGHARIQVQSGKEPELLIETFQRPAAFDSAWLSVNQQVWRINAQVERWLDGDSAGEYGVRFYDAQAIKSLLNQMEKGAWAQVSVLDKQTGKPVSWDIPAINFSNPMQEMKHCMANLLPMSFSQAKDNQFYFNSNATELAKSDKRVLDDLVQYISWDSSLTTILIDGHTDDQGHALSNIELSRQRANQVRNYLVSQGVNGKKIQVRAHGQRYPQVNHSDAQTRHKNRRVQVRLVQGGAS</sequence>
<dbReference type="PRINTS" id="PR01023">
    <property type="entry name" value="NAFLGMOTY"/>
</dbReference>
<dbReference type="Proteomes" id="UP001169719">
    <property type="component" value="Unassembled WGS sequence"/>
</dbReference>
<dbReference type="PANTHER" id="PTHR30329">
    <property type="entry name" value="STATOR ELEMENT OF FLAGELLAR MOTOR COMPLEX"/>
    <property type="match status" value="1"/>
</dbReference>
<dbReference type="RefSeq" id="WP_289960219.1">
    <property type="nucleotide sequence ID" value="NZ_JAUEOZ010000001.1"/>
</dbReference>
<feature type="domain" description="OmpA-like" evidence="5">
    <location>
        <begin position="168"/>
        <end position="285"/>
    </location>
</feature>
<gene>
    <name evidence="6" type="ORF">QWJ08_00420</name>
</gene>
<dbReference type="CDD" id="cd07185">
    <property type="entry name" value="OmpA_C-like"/>
    <property type="match status" value="1"/>
</dbReference>
<dbReference type="Gene3D" id="2.60.40.2540">
    <property type="match status" value="1"/>
</dbReference>